<gene>
    <name evidence="1" type="ORF">BT67DRAFT_382683</name>
</gene>
<dbReference type="EMBL" id="MU853412">
    <property type="protein sequence ID" value="KAK4133557.1"/>
    <property type="molecule type" value="Genomic_DNA"/>
</dbReference>
<reference evidence="1" key="2">
    <citation type="submission" date="2023-05" db="EMBL/GenBank/DDBJ databases">
        <authorList>
            <consortium name="Lawrence Berkeley National Laboratory"/>
            <person name="Steindorff A."/>
            <person name="Hensen N."/>
            <person name="Bonometti L."/>
            <person name="Westerberg I."/>
            <person name="Brannstrom I.O."/>
            <person name="Guillou S."/>
            <person name="Cros-Aarteil S."/>
            <person name="Calhoun S."/>
            <person name="Haridas S."/>
            <person name="Kuo A."/>
            <person name="Mondo S."/>
            <person name="Pangilinan J."/>
            <person name="Riley R."/>
            <person name="Labutti K."/>
            <person name="Andreopoulos B."/>
            <person name="Lipzen A."/>
            <person name="Chen C."/>
            <person name="Yanf M."/>
            <person name="Daum C."/>
            <person name="Ng V."/>
            <person name="Clum A."/>
            <person name="Ohm R."/>
            <person name="Martin F."/>
            <person name="Silar P."/>
            <person name="Natvig D."/>
            <person name="Lalanne C."/>
            <person name="Gautier V."/>
            <person name="Ament-Velasquez S.L."/>
            <person name="Kruys A."/>
            <person name="Hutchinson M.I."/>
            <person name="Powell A.J."/>
            <person name="Barry K."/>
            <person name="Miller A.N."/>
            <person name="Grigoriev I.V."/>
            <person name="Debuchy R."/>
            <person name="Gladieux P."/>
            <person name="Thoren M.H."/>
            <person name="Johannesson H."/>
        </authorList>
    </citation>
    <scope>NUCLEOTIDE SEQUENCE</scope>
    <source>
        <strain evidence="1">CBS 123565</strain>
    </source>
</reference>
<protein>
    <submittedName>
        <fullName evidence="1">Uncharacterized protein</fullName>
    </submittedName>
</protein>
<evidence type="ECO:0000313" key="1">
    <source>
        <dbReference type="EMBL" id="KAK4133557.1"/>
    </source>
</evidence>
<dbReference type="AlphaFoldDB" id="A0AAN6UIB9"/>
<reference evidence="1" key="1">
    <citation type="journal article" date="2023" name="Mol. Phylogenet. Evol.">
        <title>Genome-scale phylogeny and comparative genomics of the fungal order Sordariales.</title>
        <authorList>
            <person name="Hensen N."/>
            <person name="Bonometti L."/>
            <person name="Westerberg I."/>
            <person name="Brannstrom I.O."/>
            <person name="Guillou S."/>
            <person name="Cros-Aarteil S."/>
            <person name="Calhoun S."/>
            <person name="Haridas S."/>
            <person name="Kuo A."/>
            <person name="Mondo S."/>
            <person name="Pangilinan J."/>
            <person name="Riley R."/>
            <person name="LaButti K."/>
            <person name="Andreopoulos B."/>
            <person name="Lipzen A."/>
            <person name="Chen C."/>
            <person name="Yan M."/>
            <person name="Daum C."/>
            <person name="Ng V."/>
            <person name="Clum A."/>
            <person name="Steindorff A."/>
            <person name="Ohm R.A."/>
            <person name="Martin F."/>
            <person name="Silar P."/>
            <person name="Natvig D.O."/>
            <person name="Lalanne C."/>
            <person name="Gautier V."/>
            <person name="Ament-Velasquez S.L."/>
            <person name="Kruys A."/>
            <person name="Hutchinson M.I."/>
            <person name="Powell A.J."/>
            <person name="Barry K."/>
            <person name="Miller A.N."/>
            <person name="Grigoriev I.V."/>
            <person name="Debuchy R."/>
            <person name="Gladieux P."/>
            <person name="Hiltunen Thoren M."/>
            <person name="Johannesson H."/>
        </authorList>
    </citation>
    <scope>NUCLEOTIDE SEQUENCE</scope>
    <source>
        <strain evidence="1">CBS 123565</strain>
    </source>
</reference>
<keyword evidence="2" id="KW-1185">Reference proteome</keyword>
<comment type="caution">
    <text evidence="1">The sequence shown here is derived from an EMBL/GenBank/DDBJ whole genome shotgun (WGS) entry which is preliminary data.</text>
</comment>
<evidence type="ECO:0000313" key="2">
    <source>
        <dbReference type="Proteomes" id="UP001304895"/>
    </source>
</evidence>
<dbReference type="Proteomes" id="UP001304895">
    <property type="component" value="Unassembled WGS sequence"/>
</dbReference>
<proteinExistence type="predicted"/>
<sequence length="76" mass="9214">MCDFIKRKYDCYHHRFIASEWCPSYTTTHKRCPPEIKHYEWQVKHRCLCGDCKAREQPPVPWEGMIKRPTGRIVYA</sequence>
<organism evidence="1 2">
    <name type="scientific">Trichocladium antarcticum</name>
    <dbReference type="NCBI Taxonomy" id="1450529"/>
    <lineage>
        <taxon>Eukaryota</taxon>
        <taxon>Fungi</taxon>
        <taxon>Dikarya</taxon>
        <taxon>Ascomycota</taxon>
        <taxon>Pezizomycotina</taxon>
        <taxon>Sordariomycetes</taxon>
        <taxon>Sordariomycetidae</taxon>
        <taxon>Sordariales</taxon>
        <taxon>Chaetomiaceae</taxon>
        <taxon>Trichocladium</taxon>
    </lineage>
</organism>
<name>A0AAN6UIB9_9PEZI</name>
<accession>A0AAN6UIB9</accession>